<comment type="caution">
    <text evidence="1">The sequence shown here is derived from an EMBL/GenBank/DDBJ whole genome shotgun (WGS) entry which is preliminary data.</text>
</comment>
<dbReference type="EMBL" id="JBIGHX010000012">
    <property type="protein sequence ID" value="MFG6464810.1"/>
    <property type="molecule type" value="Genomic_DNA"/>
</dbReference>
<keyword evidence="2" id="KW-1185">Reference proteome</keyword>
<dbReference type="InterPro" id="IPR017521">
    <property type="entry name" value="Sugar_tfrase_PEP-CTERM_Stp1"/>
</dbReference>
<dbReference type="PANTHER" id="PTHR12526">
    <property type="entry name" value="GLYCOSYLTRANSFERASE"/>
    <property type="match status" value="1"/>
</dbReference>
<dbReference type="Pfam" id="PF13692">
    <property type="entry name" value="Glyco_trans_1_4"/>
    <property type="match status" value="1"/>
</dbReference>
<accession>A0ABW7GSB1</accession>
<dbReference type="RefSeq" id="WP_394514423.1">
    <property type="nucleotide sequence ID" value="NZ_JBIGHX010000012.1"/>
</dbReference>
<dbReference type="CDD" id="cd03801">
    <property type="entry name" value="GT4_PimA-like"/>
    <property type="match status" value="1"/>
</dbReference>
<organism evidence="1 2">
    <name type="scientific">Pelomonas lactea</name>
    <dbReference type="NCBI Taxonomy" id="3299030"/>
    <lineage>
        <taxon>Bacteria</taxon>
        <taxon>Pseudomonadati</taxon>
        <taxon>Pseudomonadota</taxon>
        <taxon>Betaproteobacteria</taxon>
        <taxon>Burkholderiales</taxon>
        <taxon>Sphaerotilaceae</taxon>
        <taxon>Roseateles</taxon>
    </lineage>
</organism>
<proteinExistence type="predicted"/>
<sequence length="396" mass="42969">MKILYLVHRLPYPPNKGDKVRSYHLLKHLAARHEVHLGTFVDDPDDEQHLPTVRALCAGLHAARLSPRSAKLLSLRGLLSGEALSLPYYRDAGLQAWVDETAARVGFDAVVVFSGVMAQYAPAGLRRLVDFVDVDSAKWRDYAPEHAWPLSWLYRREFAKLLGFEQRVAREAACSFFVTDHEVALFRELSPGLTANLAALGNGVDADFFARDAARASPFAAGELPLVFTGAMDYWPNVDAVGWFVRDMLPALRDRFPALRFHIVGRSPAPAVQALAGDAVNVTGTVPDVRPYLQHAAAVVAPLRLARGIQNKVLEAMAMSRPVVAAGSCVRAITAADQPGLQPAEDAAGYIARLGALLADPAAADAAGRVAREFVVGAYSWDAHLSRLDQHLEAAC</sequence>
<name>A0ABW7GSB1_9BURK</name>
<dbReference type="Gene3D" id="3.40.50.2000">
    <property type="entry name" value="Glycogen Phosphorylase B"/>
    <property type="match status" value="2"/>
</dbReference>
<gene>
    <name evidence="1" type="ORF">ACG04Q_24775</name>
</gene>
<dbReference type="PANTHER" id="PTHR12526:SF600">
    <property type="entry name" value="GLYCOSYL TRANSFERASE GROUP 1"/>
    <property type="match status" value="1"/>
</dbReference>
<dbReference type="NCBIfam" id="TIGR03087">
    <property type="entry name" value="stp1"/>
    <property type="match status" value="1"/>
</dbReference>
<dbReference type="Proteomes" id="UP001606302">
    <property type="component" value="Unassembled WGS sequence"/>
</dbReference>
<dbReference type="SUPFAM" id="SSF53756">
    <property type="entry name" value="UDP-Glycosyltransferase/glycogen phosphorylase"/>
    <property type="match status" value="1"/>
</dbReference>
<evidence type="ECO:0000313" key="1">
    <source>
        <dbReference type="EMBL" id="MFG6464810.1"/>
    </source>
</evidence>
<evidence type="ECO:0000313" key="2">
    <source>
        <dbReference type="Proteomes" id="UP001606302"/>
    </source>
</evidence>
<protein>
    <submittedName>
        <fullName evidence="1">TIGR03087 family PEP-CTERM/XrtA system glycosyltransferase</fullName>
    </submittedName>
</protein>
<reference evidence="1 2" key="1">
    <citation type="submission" date="2024-08" db="EMBL/GenBank/DDBJ databases">
        <authorList>
            <person name="Lu H."/>
        </authorList>
    </citation>
    <scope>NUCLEOTIDE SEQUENCE [LARGE SCALE GENOMIC DNA]</scope>
    <source>
        <strain evidence="1 2">DXS20W</strain>
    </source>
</reference>